<dbReference type="EMBL" id="JBHULI010000024">
    <property type="protein sequence ID" value="MFD2532908.1"/>
    <property type="molecule type" value="Genomic_DNA"/>
</dbReference>
<dbReference type="Proteomes" id="UP001597460">
    <property type="component" value="Unassembled WGS sequence"/>
</dbReference>
<evidence type="ECO:0000313" key="2">
    <source>
        <dbReference type="Proteomes" id="UP001597460"/>
    </source>
</evidence>
<keyword evidence="2" id="KW-1185">Reference proteome</keyword>
<accession>A0ABW5JJG1</accession>
<proteinExistence type="predicted"/>
<reference evidence="2" key="1">
    <citation type="journal article" date="2019" name="Int. J. Syst. Evol. Microbiol.">
        <title>The Global Catalogue of Microorganisms (GCM) 10K type strain sequencing project: providing services to taxonomists for standard genome sequencing and annotation.</title>
        <authorList>
            <consortium name="The Broad Institute Genomics Platform"/>
            <consortium name="The Broad Institute Genome Sequencing Center for Infectious Disease"/>
            <person name="Wu L."/>
            <person name="Ma J."/>
        </authorList>
    </citation>
    <scope>NUCLEOTIDE SEQUENCE [LARGE SCALE GENOMIC DNA]</scope>
    <source>
        <strain evidence="2">KCTC 52042</strain>
    </source>
</reference>
<evidence type="ECO:0000313" key="1">
    <source>
        <dbReference type="EMBL" id="MFD2532908.1"/>
    </source>
</evidence>
<sequence length="69" mass="7631">MSKDIACGDTPEHVEQNGAEKYVDAFLSSSPKESQKRDSINDFYSDLASPSTKRTLAINKNTADRHGRT</sequence>
<organism evidence="1 2">
    <name type="scientific">Gracilimonas halophila</name>
    <dbReference type="NCBI Taxonomy" id="1834464"/>
    <lineage>
        <taxon>Bacteria</taxon>
        <taxon>Pseudomonadati</taxon>
        <taxon>Balneolota</taxon>
        <taxon>Balneolia</taxon>
        <taxon>Balneolales</taxon>
        <taxon>Balneolaceae</taxon>
        <taxon>Gracilimonas</taxon>
    </lineage>
</organism>
<gene>
    <name evidence="1" type="ORF">ACFSVN_10660</name>
</gene>
<protein>
    <submittedName>
        <fullName evidence="1">Uncharacterized protein</fullName>
    </submittedName>
</protein>
<comment type="caution">
    <text evidence="1">The sequence shown here is derived from an EMBL/GenBank/DDBJ whole genome shotgun (WGS) entry which is preliminary data.</text>
</comment>
<dbReference type="RefSeq" id="WP_390302199.1">
    <property type="nucleotide sequence ID" value="NZ_JBHULI010000024.1"/>
</dbReference>
<name>A0ABW5JJG1_9BACT</name>